<accession>A0A0M0K274</accession>
<organism evidence="2 3">
    <name type="scientific">Chrysochromulina tobinii</name>
    <dbReference type="NCBI Taxonomy" id="1460289"/>
    <lineage>
        <taxon>Eukaryota</taxon>
        <taxon>Haptista</taxon>
        <taxon>Haptophyta</taxon>
        <taxon>Prymnesiophyceae</taxon>
        <taxon>Prymnesiales</taxon>
        <taxon>Chrysochromulinaceae</taxon>
        <taxon>Chrysochromulina</taxon>
    </lineage>
</organism>
<dbReference type="Proteomes" id="UP000037460">
    <property type="component" value="Unassembled WGS sequence"/>
</dbReference>
<comment type="caution">
    <text evidence="2">The sequence shown here is derived from an EMBL/GenBank/DDBJ whole genome shotgun (WGS) entry which is preliminary data.</text>
</comment>
<evidence type="ECO:0000313" key="2">
    <source>
        <dbReference type="EMBL" id="KOO32924.1"/>
    </source>
</evidence>
<evidence type="ECO:0000313" key="3">
    <source>
        <dbReference type="Proteomes" id="UP000037460"/>
    </source>
</evidence>
<evidence type="ECO:0000256" key="1">
    <source>
        <dbReference type="SAM" id="MobiDB-lite"/>
    </source>
</evidence>
<protein>
    <submittedName>
        <fullName evidence="2">Uncharacterized protein</fullName>
    </submittedName>
</protein>
<feature type="region of interest" description="Disordered" evidence="1">
    <location>
        <begin position="774"/>
        <end position="799"/>
    </location>
</feature>
<reference evidence="3" key="1">
    <citation type="journal article" date="2015" name="PLoS Genet.">
        <title>Genome Sequence and Transcriptome Analyses of Chrysochromulina tobin: Metabolic Tools for Enhanced Algal Fitness in the Prominent Order Prymnesiales (Haptophyceae).</title>
        <authorList>
            <person name="Hovde B.T."/>
            <person name="Deodato C.R."/>
            <person name="Hunsperger H.M."/>
            <person name="Ryken S.A."/>
            <person name="Yost W."/>
            <person name="Jha R.K."/>
            <person name="Patterson J."/>
            <person name="Monnat R.J. Jr."/>
            <person name="Barlow S.B."/>
            <person name="Starkenburg S.R."/>
            <person name="Cattolico R.A."/>
        </authorList>
    </citation>
    <scope>NUCLEOTIDE SEQUENCE</scope>
    <source>
        <strain evidence="3">CCMP291</strain>
    </source>
</reference>
<keyword evidence="3" id="KW-1185">Reference proteome</keyword>
<feature type="compositionally biased region" description="Acidic residues" evidence="1">
    <location>
        <begin position="597"/>
        <end position="608"/>
    </location>
</feature>
<dbReference type="EMBL" id="JWZX01001649">
    <property type="protein sequence ID" value="KOO32924.1"/>
    <property type="molecule type" value="Genomic_DNA"/>
</dbReference>
<gene>
    <name evidence="2" type="ORF">Ctob_015706</name>
</gene>
<sequence>MLMKLIVNSAHHAHHSSLIVQRSSISDHIVPPERVDEVAQEVEERLALLELARSLDCDDILDERLRVEGDDVYEKILQAHRTQQLAGYLSIAIIVPLCKKLPSIVICAFATCNRFTAEWVRRLWQRIEAGMAQFVSPILGPFEGHGSDGDARRAKLQWEDMHQLPKLPGRFGLDAPSFTMSARIDGDGAITGIHAQDPRHNLGKLYSHFDSTARQLHPGAAVIATHEDVRTVFETFNSDEHGLAWSTINRDDRMNKEAPARACSLKVQDCLQKLIAGRAQDPRLSQPAPQMAGSLQYVTLVSRYLLIFFGKTLTNEQRIQNAGFVVGFLRRWRAYIRHASAAHVLTLQENFLPVQTYQHVILSCHSAALKLAAHAARGSSYELHLERSGSNECETTFSGLSGFGKVLVNTRNFTFGQALESFGDHTTLELYKYFGAQDPLRFGSRMHKSDVDISLHEPTGAATTSTAAHPANWRAAYSAAWTAGDAESAGVCEALGMKPPGAAPSWWLQPWQDESKDLKHMRTATADELGDEVLADGIDATGELTGEQSAQRPDATHPSVAAHDADAVIGGVMGGVAGGAQEATVEVDSAPPREGEGEGEETETEDEPTPAAPQIFPEPRRQVNTAKELDEEPTVLNVDPDGAVDDVTAHQLAAVFERAQEEADEQAGDEAEQGGDQAEDGEEQGQASTSSPPLQPRPWRRHASATLILPAEEGGGVAYKRTIIAELNKLRPGQHRLSTDRLAKVRQAAKLMAASRERPVAAAAPAAADVLADASTSAGAKPTDESAPAPGQATDDDGRLRIGSDFGMAFKEGTGKNARWVYWLGRVRKLYKKQKRSKVEVKRPLDVEELFGGGFQVVASWYTSTPQRG</sequence>
<proteinExistence type="predicted"/>
<name>A0A0M0K274_9EUKA</name>
<feature type="region of interest" description="Disordered" evidence="1">
    <location>
        <begin position="583"/>
        <end position="703"/>
    </location>
</feature>
<feature type="compositionally biased region" description="Acidic residues" evidence="1">
    <location>
        <begin position="662"/>
        <end position="683"/>
    </location>
</feature>
<dbReference type="AlphaFoldDB" id="A0A0M0K274"/>